<feature type="transmembrane region" description="Helical" evidence="1">
    <location>
        <begin position="176"/>
        <end position="195"/>
    </location>
</feature>
<dbReference type="EMBL" id="JBHTLP010000018">
    <property type="protein sequence ID" value="MFD1143703.1"/>
    <property type="molecule type" value="Genomic_DNA"/>
</dbReference>
<comment type="caution">
    <text evidence="2">The sequence shown here is derived from an EMBL/GenBank/DDBJ whole genome shotgun (WGS) entry which is preliminary data.</text>
</comment>
<dbReference type="RefSeq" id="WP_379884660.1">
    <property type="nucleotide sequence ID" value="NZ_JBHTLP010000018.1"/>
</dbReference>
<keyword evidence="1" id="KW-0812">Transmembrane</keyword>
<protein>
    <recommendedName>
        <fullName evidence="4">DUF4386 domain-containing protein</fullName>
    </recommendedName>
</protein>
<feature type="transmembrane region" description="Helical" evidence="1">
    <location>
        <begin position="58"/>
        <end position="81"/>
    </location>
</feature>
<proteinExistence type="predicted"/>
<keyword evidence="3" id="KW-1185">Reference proteome</keyword>
<evidence type="ECO:0008006" key="4">
    <source>
        <dbReference type="Google" id="ProtNLM"/>
    </source>
</evidence>
<dbReference type="Proteomes" id="UP001597116">
    <property type="component" value="Unassembled WGS sequence"/>
</dbReference>
<name>A0ABW3QHU7_9BACT</name>
<evidence type="ECO:0000313" key="2">
    <source>
        <dbReference type="EMBL" id="MFD1143703.1"/>
    </source>
</evidence>
<feature type="transmembrane region" description="Helical" evidence="1">
    <location>
        <begin position="93"/>
        <end position="116"/>
    </location>
</feature>
<keyword evidence="1" id="KW-0472">Membrane</keyword>
<reference evidence="3" key="1">
    <citation type="journal article" date="2019" name="Int. J. Syst. Evol. Microbiol.">
        <title>The Global Catalogue of Microorganisms (GCM) 10K type strain sequencing project: providing services to taxonomists for standard genome sequencing and annotation.</title>
        <authorList>
            <consortium name="The Broad Institute Genomics Platform"/>
            <consortium name="The Broad Institute Genome Sequencing Center for Infectious Disease"/>
            <person name="Wu L."/>
            <person name="Ma J."/>
        </authorList>
    </citation>
    <scope>NUCLEOTIDE SEQUENCE [LARGE SCALE GENOMIC DNA]</scope>
    <source>
        <strain evidence="3">CCUG 55608</strain>
    </source>
</reference>
<sequence>MQVPAPIPHKAVAVITALAGLLALACLVLSALTLMNHPSAFADLRQMLGLPDLNVRMLRWSMLLDMLGFYLFLLPAIYYLQNHLRQQTAWADFITFCGTAYVLIGAIGAAILAQVTPGLLTDYLNATADRQDHIRLLYQTLLQVVYGSLWNLVEVLLGGVWWLLTGWFLRTTSRAFGWTTLVLGAFTALDGLGTLMGQAALASLALNGYFLLAPIWTIWLSVRLWKIPEATQPTKPKWAFAEVYHTTKST</sequence>
<accession>A0ABW3QHU7</accession>
<evidence type="ECO:0000313" key="3">
    <source>
        <dbReference type="Proteomes" id="UP001597116"/>
    </source>
</evidence>
<gene>
    <name evidence="2" type="ORF">ACFQ4C_21420</name>
</gene>
<feature type="transmembrane region" description="Helical" evidence="1">
    <location>
        <begin position="136"/>
        <end position="164"/>
    </location>
</feature>
<organism evidence="2 3">
    <name type="scientific">Larkinella insperata</name>
    <dbReference type="NCBI Taxonomy" id="332158"/>
    <lineage>
        <taxon>Bacteria</taxon>
        <taxon>Pseudomonadati</taxon>
        <taxon>Bacteroidota</taxon>
        <taxon>Cytophagia</taxon>
        <taxon>Cytophagales</taxon>
        <taxon>Spirosomataceae</taxon>
        <taxon>Larkinella</taxon>
    </lineage>
</organism>
<feature type="transmembrane region" description="Helical" evidence="1">
    <location>
        <begin position="201"/>
        <end position="222"/>
    </location>
</feature>
<evidence type="ECO:0000256" key="1">
    <source>
        <dbReference type="SAM" id="Phobius"/>
    </source>
</evidence>
<keyword evidence="1" id="KW-1133">Transmembrane helix</keyword>